<dbReference type="RefSeq" id="XP_056852647.1">
    <property type="nucleotide sequence ID" value="XM_056996667.1"/>
</dbReference>
<keyword evidence="9" id="KW-1185">Reference proteome</keyword>
<feature type="compositionally biased region" description="Low complexity" evidence="6">
    <location>
        <begin position="482"/>
        <end position="496"/>
    </location>
</feature>
<evidence type="ECO:0000256" key="5">
    <source>
        <dbReference type="ARBA" id="ARBA00023125"/>
    </source>
</evidence>
<dbReference type="InterPro" id="IPR012340">
    <property type="entry name" value="NA-bd_OB-fold"/>
</dbReference>
<keyword evidence="3" id="KW-0863">Zinc-finger</keyword>
<evidence type="ECO:0000256" key="2">
    <source>
        <dbReference type="ARBA" id="ARBA00022723"/>
    </source>
</evidence>
<dbReference type="OrthoDB" id="1112858at2759"/>
<dbReference type="InterPro" id="IPR047192">
    <property type="entry name" value="Euk_RPA1_DBD_C"/>
</dbReference>
<evidence type="ECO:0000256" key="3">
    <source>
        <dbReference type="ARBA" id="ARBA00022771"/>
    </source>
</evidence>
<gene>
    <name evidence="10 11" type="primary">LOC130501848</name>
</gene>
<dbReference type="GeneID" id="130501848"/>
<feature type="domain" description="Replication protein A 70 kDa DNA-binding subunit B/D first OB fold" evidence="7">
    <location>
        <begin position="21"/>
        <end position="114"/>
    </location>
</feature>
<evidence type="ECO:0000256" key="1">
    <source>
        <dbReference type="ARBA" id="ARBA00005690"/>
    </source>
</evidence>
<dbReference type="PANTHER" id="PTHR47165:SF4">
    <property type="entry name" value="OS03G0429900 PROTEIN"/>
    <property type="match status" value="1"/>
</dbReference>
<evidence type="ECO:0000313" key="11">
    <source>
        <dbReference type="RefSeq" id="XP_056852648.1"/>
    </source>
</evidence>
<accession>A0A9W3CLZ2</accession>
<dbReference type="Pfam" id="PF08646">
    <property type="entry name" value="Rep_fac-A_C"/>
    <property type="match status" value="1"/>
</dbReference>
<dbReference type="Gene3D" id="2.40.50.140">
    <property type="entry name" value="Nucleic acid-binding proteins"/>
    <property type="match status" value="3"/>
</dbReference>
<dbReference type="PANTHER" id="PTHR47165">
    <property type="entry name" value="OS03G0429900 PROTEIN"/>
    <property type="match status" value="1"/>
</dbReference>
<dbReference type="KEGG" id="rsz:130501848"/>
<evidence type="ECO:0000313" key="9">
    <source>
        <dbReference type="Proteomes" id="UP000504610"/>
    </source>
</evidence>
<dbReference type="SUPFAM" id="SSF50249">
    <property type="entry name" value="Nucleic acid-binding proteins"/>
    <property type="match status" value="3"/>
</dbReference>
<keyword evidence="2" id="KW-0479">Metal-binding</keyword>
<evidence type="ECO:0000256" key="4">
    <source>
        <dbReference type="ARBA" id="ARBA00022833"/>
    </source>
</evidence>
<dbReference type="InterPro" id="IPR013955">
    <property type="entry name" value="Rep_factor-A_C"/>
</dbReference>
<keyword evidence="4" id="KW-0862">Zinc</keyword>
<comment type="similarity">
    <text evidence="1">Belongs to the replication factor A protein 1 family.</text>
</comment>
<evidence type="ECO:0000259" key="7">
    <source>
        <dbReference type="Pfam" id="PF02721"/>
    </source>
</evidence>
<dbReference type="Proteomes" id="UP000504610">
    <property type="component" value="Unplaced"/>
</dbReference>
<dbReference type="InterPro" id="IPR003871">
    <property type="entry name" value="RFA1B/D_OB_1st"/>
</dbReference>
<name>A0A9W3CLZ2_RAPSA</name>
<feature type="region of interest" description="Disordered" evidence="6">
    <location>
        <begin position="482"/>
        <end position="503"/>
    </location>
</feature>
<reference evidence="10 11" key="1">
    <citation type="submission" date="2025-04" db="UniProtKB">
        <authorList>
            <consortium name="RefSeq"/>
        </authorList>
    </citation>
    <scope>IDENTIFICATION</scope>
    <source>
        <tissue evidence="10 11">Leaf</tissue>
    </source>
</reference>
<sequence length="571" mass="64014">MSKMKLAFTPIAQLQAVTENEIWKIKVRVARMWRFQNGDKTGDVGGVDLILVDDKGDRIQACIRGKLIPKFENDLGEGECCILMNFKLSPNLGNYRGTGHPFKIFFTWSTYLKKNCEEIPNDSLRFDCVSFDDLLSQNCDEKVFVDVIGEIVGPCNLKEITVRNAPCKILNLQLKNCGDSIINCVFWEKYAEDIHSYVQSFSGGAIVMLCSLMRINIYNGKFTIQSGKSSTKLFINSDISEINEFKEKMSKDVISTTSCGSQLTLSNCTQVSLDHIPFENRKTISQLLTSYEETRCCIYATICALKTEGPWWYLACPGSGCAKKVNYYLNPETEELEMDKFSCEACEKIVSSTKTRYQVHCKVLDHTGTASFLMFDREVIQLIHKSAYELLEQQVQFNNGNELPRELLALEGREFVFTVYKPETSKNYTPSTFKVVNVTDDPAKILRFHSDDANESDIPAIGPHFSNSTETTTNLVNDVLEESNNSTSASTESASTPTTKRPSTLAIEDCVPQLSSKKLKGDVSLLAEEDGQLSSTKSKPKVGYVTKDHSAKPSSTKQRKTANLIPKKEKN</sequence>
<keyword evidence="5" id="KW-0238">DNA-binding</keyword>
<dbReference type="CDD" id="cd04481">
    <property type="entry name" value="RPA1_DBD_B_like"/>
    <property type="match status" value="1"/>
</dbReference>
<dbReference type="CDD" id="cd04476">
    <property type="entry name" value="RPA1_DBD_C"/>
    <property type="match status" value="1"/>
</dbReference>
<proteinExistence type="inferred from homology"/>
<evidence type="ECO:0000259" key="8">
    <source>
        <dbReference type="Pfam" id="PF08646"/>
    </source>
</evidence>
<evidence type="ECO:0000256" key="6">
    <source>
        <dbReference type="SAM" id="MobiDB-lite"/>
    </source>
</evidence>
<dbReference type="GO" id="GO:0003677">
    <property type="term" value="F:DNA binding"/>
    <property type="evidence" value="ECO:0007669"/>
    <property type="project" value="UniProtKB-KW"/>
</dbReference>
<feature type="domain" description="Replication factor A C-terminal" evidence="8">
    <location>
        <begin position="298"/>
        <end position="438"/>
    </location>
</feature>
<dbReference type="RefSeq" id="XP_056852648.1">
    <property type="nucleotide sequence ID" value="XM_056996668.1"/>
</dbReference>
<feature type="region of interest" description="Disordered" evidence="6">
    <location>
        <begin position="528"/>
        <end position="571"/>
    </location>
</feature>
<dbReference type="CDD" id="cd04480">
    <property type="entry name" value="RPA1_DBD_A_like"/>
    <property type="match status" value="1"/>
</dbReference>
<evidence type="ECO:0000313" key="10">
    <source>
        <dbReference type="RefSeq" id="XP_056852647.1"/>
    </source>
</evidence>
<protein>
    <submittedName>
        <fullName evidence="10 11">Replication protein A 70 kDa DNA-binding subunit C-like</fullName>
    </submittedName>
</protein>
<dbReference type="AlphaFoldDB" id="A0A9W3CLZ2"/>
<dbReference type="Pfam" id="PF02721">
    <property type="entry name" value="DUF223"/>
    <property type="match status" value="1"/>
</dbReference>
<organism evidence="9 10">
    <name type="scientific">Raphanus sativus</name>
    <name type="common">Radish</name>
    <name type="synonym">Raphanus raphanistrum var. sativus</name>
    <dbReference type="NCBI Taxonomy" id="3726"/>
    <lineage>
        <taxon>Eukaryota</taxon>
        <taxon>Viridiplantae</taxon>
        <taxon>Streptophyta</taxon>
        <taxon>Embryophyta</taxon>
        <taxon>Tracheophyta</taxon>
        <taxon>Spermatophyta</taxon>
        <taxon>Magnoliopsida</taxon>
        <taxon>eudicotyledons</taxon>
        <taxon>Gunneridae</taxon>
        <taxon>Pentapetalae</taxon>
        <taxon>rosids</taxon>
        <taxon>malvids</taxon>
        <taxon>Brassicales</taxon>
        <taxon>Brassicaceae</taxon>
        <taxon>Brassiceae</taxon>
        <taxon>Raphanus</taxon>
    </lineage>
</organism>
<dbReference type="GO" id="GO:0008270">
    <property type="term" value="F:zinc ion binding"/>
    <property type="evidence" value="ECO:0007669"/>
    <property type="project" value="UniProtKB-KW"/>
</dbReference>